<dbReference type="CDD" id="cd12797">
    <property type="entry name" value="M23_peptidase"/>
    <property type="match status" value="1"/>
</dbReference>
<protein>
    <submittedName>
        <fullName evidence="7">Putative peptidase</fullName>
        <ecNumber evidence="7">3.4.-.-</ecNumber>
    </submittedName>
</protein>
<evidence type="ECO:0000256" key="4">
    <source>
        <dbReference type="ARBA" id="ARBA00022807"/>
    </source>
</evidence>
<dbReference type="GO" id="GO:0008234">
    <property type="term" value="F:cysteine-type peptidase activity"/>
    <property type="evidence" value="ECO:0007669"/>
    <property type="project" value="UniProtKB-KW"/>
</dbReference>
<dbReference type="SUPFAM" id="SSF53955">
    <property type="entry name" value="Lysozyme-like"/>
    <property type="match status" value="1"/>
</dbReference>
<dbReference type="InterPro" id="IPR011055">
    <property type="entry name" value="Dup_hybrid_motif"/>
</dbReference>
<keyword evidence="4" id="KW-0788">Thiol protease</keyword>
<dbReference type="SUPFAM" id="SSF54001">
    <property type="entry name" value="Cysteine proteinases"/>
    <property type="match status" value="1"/>
</dbReference>
<sequence>MASSTSRFALAAGVVAVMGSLVMCGSDNPEPDNCLPTQGASRSPNSLRGASGAKVQPMVTGTYTFTSGFGPRWGGQHNGVDLAAPIGTPFYAPMDGIVVAAGDSGPGDEGGFDNWIIVDSVTSNGQTLSTVYGHMYPDGVLIDVGDEVRAGDLIGAVGNAGGSTGPHLHFEVWPGGRLDGGSPIDPMGWLADAGELDAPEQGQIPPNVRLVAAETSLGAGCTGLARPGGTTLEGGSVPEEFREWILEAAQTCDAIDAPLLASQLYQENNFRHGPSSPVSPSGARGPGQFMPATWSGIGKDYDGDGVADVNSIGDAVMSMADYDCQMWELTQQWLREGKVHGDGTELMLSAYNCGPGGTLASGGVCGNAETTGYVRDIIARRPDFAGVDQAPRPPTTGSPVVDAALGWLGTEYAWGGGDTSGPTPGIRDGGAADARGDHDKIGFDCSGLVLYAVAQATDGRIVLPHQDSAQVSDPRGTPITTSSDLRPGDIVQPHPGHVWIWLGNNKVVEAPQSGGKVQITDWTPPENVRAMRFT</sequence>
<keyword evidence="2" id="KW-0645">Protease</keyword>
<keyword evidence="3 7" id="KW-0378">Hydrolase</keyword>
<dbReference type="EC" id="3.4.-.-" evidence="7"/>
<evidence type="ECO:0000256" key="3">
    <source>
        <dbReference type="ARBA" id="ARBA00022801"/>
    </source>
</evidence>
<dbReference type="Pfam" id="PF13406">
    <property type="entry name" value="SLT_2"/>
    <property type="match status" value="1"/>
</dbReference>
<dbReference type="InterPro" id="IPR031304">
    <property type="entry name" value="SLT_2"/>
</dbReference>
<organism evidence="7 8">
    <name type="scientific">Rhodococcus ruber</name>
    <dbReference type="NCBI Taxonomy" id="1830"/>
    <lineage>
        <taxon>Bacteria</taxon>
        <taxon>Bacillati</taxon>
        <taxon>Actinomycetota</taxon>
        <taxon>Actinomycetes</taxon>
        <taxon>Mycobacteriales</taxon>
        <taxon>Nocardiaceae</taxon>
        <taxon>Rhodococcus</taxon>
    </lineage>
</organism>
<dbReference type="GO" id="GO:0004222">
    <property type="term" value="F:metalloendopeptidase activity"/>
    <property type="evidence" value="ECO:0007669"/>
    <property type="project" value="TreeGrafter"/>
</dbReference>
<dbReference type="GO" id="GO:0006508">
    <property type="term" value="P:proteolysis"/>
    <property type="evidence" value="ECO:0007669"/>
    <property type="project" value="UniProtKB-KW"/>
</dbReference>
<dbReference type="Gene3D" id="3.90.1720.10">
    <property type="entry name" value="endopeptidase domain like (from Nostoc punctiforme)"/>
    <property type="match status" value="1"/>
</dbReference>
<evidence type="ECO:0000256" key="5">
    <source>
        <dbReference type="SAM" id="MobiDB-lite"/>
    </source>
</evidence>
<dbReference type="AlphaFoldDB" id="A0A098BIG4"/>
<dbReference type="InterPro" id="IPR000064">
    <property type="entry name" value="NLP_P60_dom"/>
</dbReference>
<dbReference type="InterPro" id="IPR016047">
    <property type="entry name" value="M23ase_b-sheet_dom"/>
</dbReference>
<name>A0A098BIG4_9NOCA</name>
<proteinExistence type="inferred from homology"/>
<reference evidence="7 8" key="1">
    <citation type="journal article" date="2014" name="Genome Announc.">
        <title>Draft Genome Sequence of Propane- and Butane-Oxidizing Actinobacterium Rhodococcus ruber IEGM 231.</title>
        <authorList>
            <person name="Ivshina I.B."/>
            <person name="Kuyukina M.S."/>
            <person name="Krivoruchko A.V."/>
            <person name="Barbe V."/>
            <person name="Fischer C."/>
        </authorList>
    </citation>
    <scope>NUCLEOTIDE SEQUENCE [LARGE SCALE GENOMIC DNA]</scope>
</reference>
<dbReference type="PANTHER" id="PTHR21666">
    <property type="entry name" value="PEPTIDASE-RELATED"/>
    <property type="match status" value="1"/>
</dbReference>
<dbReference type="Pfam" id="PF01551">
    <property type="entry name" value="Peptidase_M23"/>
    <property type="match status" value="1"/>
</dbReference>
<dbReference type="Pfam" id="PF00877">
    <property type="entry name" value="NLPC_P60"/>
    <property type="match status" value="1"/>
</dbReference>
<dbReference type="SUPFAM" id="SSF51261">
    <property type="entry name" value="Duplicated hybrid motif"/>
    <property type="match status" value="1"/>
</dbReference>
<dbReference type="InterPro" id="IPR038765">
    <property type="entry name" value="Papain-like_cys_pep_sf"/>
</dbReference>
<feature type="compositionally biased region" description="Polar residues" evidence="5">
    <location>
        <begin position="35"/>
        <end position="48"/>
    </location>
</feature>
<comment type="similarity">
    <text evidence="1">Belongs to the peptidase C40 family.</text>
</comment>
<evidence type="ECO:0000256" key="1">
    <source>
        <dbReference type="ARBA" id="ARBA00007074"/>
    </source>
</evidence>
<dbReference type="EMBL" id="CCSD01000039">
    <property type="protein sequence ID" value="CDZ87506.1"/>
    <property type="molecule type" value="Genomic_DNA"/>
</dbReference>
<evidence type="ECO:0000313" key="7">
    <source>
        <dbReference type="EMBL" id="CDZ87506.1"/>
    </source>
</evidence>
<dbReference type="Gene3D" id="2.70.70.10">
    <property type="entry name" value="Glucose Permease (Domain IIA)"/>
    <property type="match status" value="1"/>
</dbReference>
<gene>
    <name evidence="7" type="ORF">RHRU231_30034</name>
</gene>
<dbReference type="Proteomes" id="UP000042997">
    <property type="component" value="Unassembled WGS sequence"/>
</dbReference>
<feature type="region of interest" description="Disordered" evidence="5">
    <location>
        <begin position="33"/>
        <end position="53"/>
    </location>
</feature>
<dbReference type="CDD" id="cd13399">
    <property type="entry name" value="Slt35-like"/>
    <property type="match status" value="1"/>
</dbReference>
<evidence type="ECO:0000313" key="8">
    <source>
        <dbReference type="Proteomes" id="UP000042997"/>
    </source>
</evidence>
<dbReference type="InterPro" id="IPR023346">
    <property type="entry name" value="Lysozyme-like_dom_sf"/>
</dbReference>
<dbReference type="InterPro" id="IPR050570">
    <property type="entry name" value="Cell_wall_metabolism_enzyme"/>
</dbReference>
<dbReference type="PROSITE" id="PS51935">
    <property type="entry name" value="NLPC_P60"/>
    <property type="match status" value="1"/>
</dbReference>
<evidence type="ECO:0000259" key="6">
    <source>
        <dbReference type="PROSITE" id="PS51935"/>
    </source>
</evidence>
<dbReference type="Gene3D" id="1.10.530.10">
    <property type="match status" value="1"/>
</dbReference>
<feature type="domain" description="NlpC/P60" evidence="6">
    <location>
        <begin position="394"/>
        <end position="534"/>
    </location>
</feature>
<evidence type="ECO:0000256" key="2">
    <source>
        <dbReference type="ARBA" id="ARBA00022670"/>
    </source>
</evidence>
<dbReference type="PANTHER" id="PTHR21666:SF270">
    <property type="entry name" value="MUREIN HYDROLASE ACTIVATOR ENVC"/>
    <property type="match status" value="1"/>
</dbReference>
<accession>A0A098BIG4</accession>
<feature type="region of interest" description="Disordered" evidence="5">
    <location>
        <begin position="468"/>
        <end position="488"/>
    </location>
</feature>